<gene>
    <name evidence="1" type="ORF">C0601_01870</name>
</gene>
<dbReference type="AlphaFoldDB" id="A0A2N5ZL85"/>
<dbReference type="InterPro" id="IPR009057">
    <property type="entry name" value="Homeodomain-like_sf"/>
</dbReference>
<sequence>MTRICERAQIPKGSFYQYFDEKKDAFFVLIDHAAKIKLEYLEKAMDQMDELGFFGTYKEMTVQTIKMLKKYPRMYKVGKNMLGAHEVMKEILQRYGHMSMDIFNRLIDVGYERNELNKNLDRNFLLMYIVNLQNTAGDYMHAYMQGKEIKSPDDYLPFFEQFFEIIENGVSSNE</sequence>
<dbReference type="SUPFAM" id="SSF48498">
    <property type="entry name" value="Tetracyclin repressor-like, C-terminal domain"/>
    <property type="match status" value="1"/>
</dbReference>
<proteinExistence type="predicted"/>
<protein>
    <recommendedName>
        <fullName evidence="3">HTH tetR-type domain-containing protein</fullName>
    </recommendedName>
</protein>
<dbReference type="Proteomes" id="UP000234857">
    <property type="component" value="Unassembled WGS sequence"/>
</dbReference>
<dbReference type="EMBL" id="PKTG01000032">
    <property type="protein sequence ID" value="PLX19414.1"/>
    <property type="molecule type" value="Genomic_DNA"/>
</dbReference>
<dbReference type="InterPro" id="IPR036271">
    <property type="entry name" value="Tet_transcr_reg_TetR-rel_C_sf"/>
</dbReference>
<evidence type="ECO:0000313" key="1">
    <source>
        <dbReference type="EMBL" id="PLX19414.1"/>
    </source>
</evidence>
<evidence type="ECO:0008006" key="3">
    <source>
        <dbReference type="Google" id="ProtNLM"/>
    </source>
</evidence>
<evidence type="ECO:0000313" key="2">
    <source>
        <dbReference type="Proteomes" id="UP000234857"/>
    </source>
</evidence>
<name>A0A2N5ZL85_MUIH1</name>
<accession>A0A2N5ZL85</accession>
<reference evidence="1 2" key="1">
    <citation type="submission" date="2017-11" db="EMBL/GenBank/DDBJ databases">
        <title>Genome-resolved metagenomics identifies genetic mobility, metabolic interactions, and unexpected diversity in perchlorate-reducing communities.</title>
        <authorList>
            <person name="Barnum T.P."/>
            <person name="Figueroa I.A."/>
            <person name="Carlstrom C.I."/>
            <person name="Lucas L.N."/>
            <person name="Engelbrektson A.L."/>
            <person name="Coates J.D."/>
        </authorList>
    </citation>
    <scope>NUCLEOTIDE SEQUENCE [LARGE SCALE GENOMIC DNA]</scope>
    <source>
        <strain evidence="1">BM706</strain>
    </source>
</reference>
<comment type="caution">
    <text evidence="1">The sequence shown here is derived from an EMBL/GenBank/DDBJ whole genome shotgun (WGS) entry which is preliminary data.</text>
</comment>
<dbReference type="Gene3D" id="1.10.357.10">
    <property type="entry name" value="Tetracycline Repressor, domain 2"/>
    <property type="match status" value="1"/>
</dbReference>
<dbReference type="SUPFAM" id="SSF46689">
    <property type="entry name" value="Homeodomain-like"/>
    <property type="match status" value="1"/>
</dbReference>
<organism evidence="1 2">
    <name type="scientific">Muiribacterium halophilum</name>
    <dbReference type="NCBI Taxonomy" id="2053465"/>
    <lineage>
        <taxon>Bacteria</taxon>
        <taxon>Candidatus Muiribacteriota</taxon>
        <taxon>Candidatus Muiribacteriia</taxon>
        <taxon>Candidatus Muiribacteriales</taxon>
        <taxon>Candidatus Muiribacteriaceae</taxon>
        <taxon>Candidatus Muiribacterium</taxon>
    </lineage>
</organism>